<dbReference type="SMART" id="SM00368">
    <property type="entry name" value="LRR_RI"/>
    <property type="match status" value="3"/>
</dbReference>
<keyword evidence="5" id="KW-1185">Reference proteome</keyword>
<dbReference type="PANTHER" id="PTHR24113">
    <property type="entry name" value="RAN GTPASE-ACTIVATING PROTEIN 1"/>
    <property type="match status" value="1"/>
</dbReference>
<keyword evidence="1" id="KW-0343">GTPase activation</keyword>
<evidence type="ECO:0000256" key="2">
    <source>
        <dbReference type="ARBA" id="ARBA00022614"/>
    </source>
</evidence>
<accession>A0AAD5UN30</accession>
<dbReference type="Proteomes" id="UP001210925">
    <property type="component" value="Unassembled WGS sequence"/>
</dbReference>
<evidence type="ECO:0008006" key="6">
    <source>
        <dbReference type="Google" id="ProtNLM"/>
    </source>
</evidence>
<dbReference type="Gene3D" id="3.80.10.10">
    <property type="entry name" value="Ribonuclease Inhibitor"/>
    <property type="match status" value="2"/>
</dbReference>
<proteinExistence type="predicted"/>
<keyword evidence="2" id="KW-0433">Leucine-rich repeat</keyword>
<dbReference type="InterPro" id="IPR027038">
    <property type="entry name" value="RanGap"/>
</dbReference>
<evidence type="ECO:0000313" key="5">
    <source>
        <dbReference type="Proteomes" id="UP001210925"/>
    </source>
</evidence>
<dbReference type="InterPro" id="IPR032675">
    <property type="entry name" value="LRR_dom_sf"/>
</dbReference>
<dbReference type="GO" id="GO:0005829">
    <property type="term" value="C:cytosol"/>
    <property type="evidence" value="ECO:0007669"/>
    <property type="project" value="TreeGrafter"/>
</dbReference>
<protein>
    <recommendedName>
        <fullName evidence="6">RNI-like protein</fullName>
    </recommendedName>
</protein>
<dbReference type="GO" id="GO:0048471">
    <property type="term" value="C:perinuclear region of cytoplasm"/>
    <property type="evidence" value="ECO:0007669"/>
    <property type="project" value="TreeGrafter"/>
</dbReference>
<dbReference type="PANTHER" id="PTHR24113:SF12">
    <property type="entry name" value="RAN GTPASE-ACTIVATING PROTEIN 1"/>
    <property type="match status" value="1"/>
</dbReference>
<dbReference type="GO" id="GO:0005634">
    <property type="term" value="C:nucleus"/>
    <property type="evidence" value="ECO:0007669"/>
    <property type="project" value="TreeGrafter"/>
</dbReference>
<evidence type="ECO:0000313" key="4">
    <source>
        <dbReference type="EMBL" id="KAJ3262499.1"/>
    </source>
</evidence>
<keyword evidence="3" id="KW-0677">Repeat</keyword>
<sequence length="745" mass="84495">MERSFASNPLNIAKYFNPSQLQEKAKLPSNVSKHWKNSQNIDIGLNLTHTKSDKSMINYPLTKKHLPKLNHQSPKLIDVESKKQYLGEVSRINTLPKKHLESILPDLEDEEDREWIIIQRKGIEKMAQSHLGDCELVIAEHELIPKEINNTVEKLTVDVSTVWMDKFWKVMLGWGNIESRWPERLVPSLQTGIISLAKKVCLEFYVSQILIKIAKGASISRKLLFKVLKFEGKELVELDIYLEQGYDRLDLNFWKNVFSNCIMLKLITINCSHINEGLTALFTSLAQVYPSIEIKLNIITSDLCEKVLTDISPFCLNPTLTKPKPTKIQREHPKHVHMVPENRFNIQGINSLSEYLDRPVKEELQKTEQFCQKALPISVSFVKQKPGYHTPNYCNSFSIIQTEYLFPHITKLVLKNFCLGPDGANKLSEVLKLGGMLLSLVEIDISNTLITSQGLIGILTALVSSKVPLSSKLQKFECSRVISEKDAKNAEAVKILAQYLAFFPKLDRLGLSNNAIQNVGMRLLTESLIKTNIRDLDLSGTAPSTSLQQLTQWVMTRSGVELDLSNCSLIPRSINTIFNSVDGDRFQALDLSYNTIDSDLADILMEWLPSSNISKLNLSGMRMNESKILKALRLSKTVRSVVFERMGFGDVFGQNLGIGWSRGDLWHVKRWQLAFNKLTSKGLRACKEGGSIGCKKYRTTTVTLECENNYIDSECIKDYQREASHYGWEGVFVHFGSNQRSVNHG</sequence>
<name>A0AAD5UN30_9FUNG</name>
<dbReference type="GO" id="GO:0005096">
    <property type="term" value="F:GTPase activator activity"/>
    <property type="evidence" value="ECO:0007669"/>
    <property type="project" value="UniProtKB-KW"/>
</dbReference>
<dbReference type="EMBL" id="JADGKB010000001">
    <property type="protein sequence ID" value="KAJ3262499.1"/>
    <property type="molecule type" value="Genomic_DNA"/>
</dbReference>
<dbReference type="SUPFAM" id="SSF52047">
    <property type="entry name" value="RNI-like"/>
    <property type="match status" value="1"/>
</dbReference>
<dbReference type="GO" id="GO:0031267">
    <property type="term" value="F:small GTPase binding"/>
    <property type="evidence" value="ECO:0007669"/>
    <property type="project" value="TreeGrafter"/>
</dbReference>
<organism evidence="4 5">
    <name type="scientific">Boothiomyces macroporosus</name>
    <dbReference type="NCBI Taxonomy" id="261099"/>
    <lineage>
        <taxon>Eukaryota</taxon>
        <taxon>Fungi</taxon>
        <taxon>Fungi incertae sedis</taxon>
        <taxon>Chytridiomycota</taxon>
        <taxon>Chytridiomycota incertae sedis</taxon>
        <taxon>Chytridiomycetes</taxon>
        <taxon>Rhizophydiales</taxon>
        <taxon>Terramycetaceae</taxon>
        <taxon>Boothiomyces</taxon>
    </lineage>
</organism>
<dbReference type="GO" id="GO:0006913">
    <property type="term" value="P:nucleocytoplasmic transport"/>
    <property type="evidence" value="ECO:0007669"/>
    <property type="project" value="TreeGrafter"/>
</dbReference>
<comment type="caution">
    <text evidence="4">The sequence shown here is derived from an EMBL/GenBank/DDBJ whole genome shotgun (WGS) entry which is preliminary data.</text>
</comment>
<dbReference type="AlphaFoldDB" id="A0AAD5UN30"/>
<evidence type="ECO:0000256" key="3">
    <source>
        <dbReference type="ARBA" id="ARBA00022737"/>
    </source>
</evidence>
<reference evidence="4" key="1">
    <citation type="submission" date="2020-05" db="EMBL/GenBank/DDBJ databases">
        <title>Phylogenomic resolution of chytrid fungi.</title>
        <authorList>
            <person name="Stajich J.E."/>
            <person name="Amses K."/>
            <person name="Simmons R."/>
            <person name="Seto K."/>
            <person name="Myers J."/>
            <person name="Bonds A."/>
            <person name="Quandt C.A."/>
            <person name="Barry K."/>
            <person name="Liu P."/>
            <person name="Grigoriev I."/>
            <person name="Longcore J.E."/>
            <person name="James T.Y."/>
        </authorList>
    </citation>
    <scope>NUCLEOTIDE SEQUENCE</scope>
    <source>
        <strain evidence="4">PLAUS21</strain>
    </source>
</reference>
<evidence type="ECO:0000256" key="1">
    <source>
        <dbReference type="ARBA" id="ARBA00022468"/>
    </source>
</evidence>
<gene>
    <name evidence="4" type="ORF">HK103_000028</name>
</gene>